<evidence type="ECO:0000313" key="6">
    <source>
        <dbReference type="Proteomes" id="UP001176883"/>
    </source>
</evidence>
<keyword evidence="6" id="KW-1185">Reference proteome</keyword>
<sequence length="870" mass="97987">MLKAGKRIMNSNRLFLVCVFLIISTGYAQDYQFPFENYKLSIEERVNDLVSRMTLEEKVSQMMNKSPEIKRLNIPEYEWWNECLHGVARAGKATVFPQAIGLAATWDTNLIYKSAVVISDEARAKHHEALRNEDYGRYKGLTYWTPNINIFRDPRWGRGQETYGEDPYLTARMGVNFVKGMQGDDSKYLKLVATPKHYAVHSGPEPERHFFDATTTKRDLYDTYLPAFEACVVEGKAYSIMAAYNRYMGKPCCASHQLLEDILRKDWGFDGYVVSDCNAIRDIHDYHNYVDSKEEAAAVAVKAGCDLNCGSRYEYLINAVAEGDITEDEIDVSLKRLFVARFKLGMFDPPEVVPYASIPTSVVSSKKHRELALETAKKSIVLLKNTDNTLPLKKDIKSIAVIGPNANNLDVLLGNYNGFPSQYFTPLEGIKNKIPKGTELYYESGCNLIAEESAMSLIPADVLSFKNKTGLQATYYNNTDLSGKPITKRLEQGINSNWNSNPVKSLNEANFSVQYTGKIKVEVSGEYTLGLHSNNGYKLTVDKKVIIDNWEKPKRRLLKEKIYLEKGKAYEISIEHFHKGYPAKLEFLWSSPDKTSFEKAIDLAEKSEVVIFVGGISPKVEGEQMPVNSTGFDGGDKTNIELPKVQKELIKALHATGKPVVLILLNGSALAVNWENENLSSIIEAWYPGELGGTAIADVLFGDYNPSGRLPVTFYKSTKELSPFVNYSMKGRTYRYFEGEALYPFGFGLSYTKFSYENLKLSKLKMTATETCKISAVVTNTGDYAGDEVVQLYVKDLESSVVRPLKSLRGIKRIFLKPKESRVVHFDITPEDLSYFDIEKHKKIVEPGAFEIGIGPASNNYETIELQIIN</sequence>
<dbReference type="Gene3D" id="3.40.50.1700">
    <property type="entry name" value="Glycoside hydrolase family 3 C-terminal domain"/>
    <property type="match status" value="1"/>
</dbReference>
<dbReference type="Gene3D" id="2.60.40.10">
    <property type="entry name" value="Immunoglobulins"/>
    <property type="match status" value="1"/>
</dbReference>
<organism evidence="5 6">
    <name type="scientific">Flavivirga aquimarina</name>
    <dbReference type="NCBI Taxonomy" id="2027862"/>
    <lineage>
        <taxon>Bacteria</taxon>
        <taxon>Pseudomonadati</taxon>
        <taxon>Bacteroidota</taxon>
        <taxon>Flavobacteriia</taxon>
        <taxon>Flavobacteriales</taxon>
        <taxon>Flavobacteriaceae</taxon>
        <taxon>Flavivirga</taxon>
    </lineage>
</organism>
<evidence type="ECO:0000259" key="4">
    <source>
        <dbReference type="PROSITE" id="PS51820"/>
    </source>
</evidence>
<dbReference type="Proteomes" id="UP001176883">
    <property type="component" value="Unassembled WGS sequence"/>
</dbReference>
<dbReference type="Pfam" id="PF14310">
    <property type="entry name" value="Fn3-like"/>
    <property type="match status" value="1"/>
</dbReference>
<dbReference type="InterPro" id="IPR001764">
    <property type="entry name" value="Glyco_hydro_3_N"/>
</dbReference>
<evidence type="ECO:0000256" key="2">
    <source>
        <dbReference type="ARBA" id="ARBA00022729"/>
    </source>
</evidence>
<dbReference type="PROSITE" id="PS51820">
    <property type="entry name" value="PA14"/>
    <property type="match status" value="1"/>
</dbReference>
<dbReference type="GO" id="GO:0016787">
    <property type="term" value="F:hydrolase activity"/>
    <property type="evidence" value="ECO:0007669"/>
    <property type="project" value="UniProtKB-KW"/>
</dbReference>
<evidence type="ECO:0000256" key="3">
    <source>
        <dbReference type="ARBA" id="ARBA00022801"/>
    </source>
</evidence>
<feature type="domain" description="PA14" evidence="4">
    <location>
        <begin position="466"/>
        <end position="604"/>
    </location>
</feature>
<name>A0ABT8WFM3_9FLAO</name>
<dbReference type="Pfam" id="PF01915">
    <property type="entry name" value="Glyco_hydro_3_C"/>
    <property type="match status" value="1"/>
</dbReference>
<evidence type="ECO:0000256" key="1">
    <source>
        <dbReference type="ARBA" id="ARBA00005336"/>
    </source>
</evidence>
<dbReference type="PANTHER" id="PTHR42721">
    <property type="entry name" value="SUGAR HYDROLASE-RELATED"/>
    <property type="match status" value="1"/>
</dbReference>
<comment type="caution">
    <text evidence="5">The sequence shown here is derived from an EMBL/GenBank/DDBJ whole genome shotgun (WGS) entry which is preliminary data.</text>
</comment>
<dbReference type="Pfam" id="PF07691">
    <property type="entry name" value="PA14"/>
    <property type="match status" value="1"/>
</dbReference>
<dbReference type="InterPro" id="IPR037524">
    <property type="entry name" value="PA14/GLEYA"/>
</dbReference>
<dbReference type="SMART" id="SM00758">
    <property type="entry name" value="PA14"/>
    <property type="match status" value="1"/>
</dbReference>
<keyword evidence="2" id="KW-0732">Signal</keyword>
<dbReference type="Pfam" id="PF00933">
    <property type="entry name" value="Glyco_hydro_3"/>
    <property type="match status" value="1"/>
</dbReference>
<dbReference type="InterPro" id="IPR036881">
    <property type="entry name" value="Glyco_hydro_3_C_sf"/>
</dbReference>
<dbReference type="InterPro" id="IPR036962">
    <property type="entry name" value="Glyco_hydro_3_N_sf"/>
</dbReference>
<evidence type="ECO:0000313" key="5">
    <source>
        <dbReference type="EMBL" id="MDO5971930.1"/>
    </source>
</evidence>
<dbReference type="SUPFAM" id="SSF51445">
    <property type="entry name" value="(Trans)glycosidases"/>
    <property type="match status" value="1"/>
</dbReference>
<proteinExistence type="inferred from homology"/>
<dbReference type="PANTHER" id="PTHR42721:SF3">
    <property type="entry name" value="BETA-D-XYLOSIDASE 5-RELATED"/>
    <property type="match status" value="1"/>
</dbReference>
<dbReference type="InterPro" id="IPR017853">
    <property type="entry name" value="GH"/>
</dbReference>
<dbReference type="Gene3D" id="3.20.20.300">
    <property type="entry name" value="Glycoside hydrolase, family 3, N-terminal domain"/>
    <property type="match status" value="1"/>
</dbReference>
<dbReference type="InterPro" id="IPR044993">
    <property type="entry name" value="BXL"/>
</dbReference>
<dbReference type="InterPro" id="IPR013783">
    <property type="entry name" value="Ig-like_fold"/>
</dbReference>
<dbReference type="InterPro" id="IPR002772">
    <property type="entry name" value="Glyco_hydro_3_C"/>
</dbReference>
<dbReference type="SUPFAM" id="SSF52279">
    <property type="entry name" value="Beta-D-glucan exohydrolase, C-terminal domain"/>
    <property type="match status" value="1"/>
</dbReference>
<keyword evidence="3 5" id="KW-0378">Hydrolase</keyword>
<dbReference type="EMBL" id="JAUOEK010000178">
    <property type="protein sequence ID" value="MDO5971930.1"/>
    <property type="molecule type" value="Genomic_DNA"/>
</dbReference>
<dbReference type="SUPFAM" id="SSF56988">
    <property type="entry name" value="Anthrax protective antigen"/>
    <property type="match status" value="1"/>
</dbReference>
<comment type="similarity">
    <text evidence="1">Belongs to the glycosyl hydrolase 3 family.</text>
</comment>
<dbReference type="SMART" id="SM01217">
    <property type="entry name" value="Fn3_like"/>
    <property type="match status" value="1"/>
</dbReference>
<dbReference type="InterPro" id="IPR026891">
    <property type="entry name" value="Fn3-like"/>
</dbReference>
<dbReference type="InterPro" id="IPR011658">
    <property type="entry name" value="PA14_dom"/>
</dbReference>
<gene>
    <name evidence="5" type="ORF">Q4Q35_19180</name>
</gene>
<dbReference type="RefSeq" id="WP_303279645.1">
    <property type="nucleotide sequence ID" value="NZ_JAUOEK010000178.1"/>
</dbReference>
<reference evidence="5" key="1">
    <citation type="submission" date="2023-07" db="EMBL/GenBank/DDBJ databases">
        <title>Two novel species in the genus Flavivirga.</title>
        <authorList>
            <person name="Kwon K."/>
        </authorList>
    </citation>
    <scope>NUCLEOTIDE SEQUENCE</scope>
    <source>
        <strain evidence="5">KCTC 52353</strain>
    </source>
</reference>
<accession>A0ABT8WFM3</accession>
<dbReference type="Gene3D" id="2.60.120.380">
    <property type="match status" value="1"/>
</dbReference>
<dbReference type="PRINTS" id="PR00133">
    <property type="entry name" value="GLHYDRLASE3"/>
</dbReference>
<protein>
    <submittedName>
        <fullName evidence="5">Glycoside hydrolase family 3 C-terminal domain-containing protein</fullName>
    </submittedName>
</protein>